<dbReference type="STRING" id="1121400.SAMN02746065_11580"/>
<comment type="similarity">
    <text evidence="4">Belongs to the metallo-beta-lactamase superfamily. Type III sulfatase family.</text>
</comment>
<evidence type="ECO:0000259" key="6">
    <source>
        <dbReference type="SMART" id="SM00849"/>
    </source>
</evidence>
<feature type="domain" description="Metallo-beta-lactamase" evidence="6">
    <location>
        <begin position="90"/>
        <end position="304"/>
    </location>
</feature>
<dbReference type="InterPro" id="IPR044097">
    <property type="entry name" value="Bds1/SdsA1_MBL-fold"/>
</dbReference>
<evidence type="ECO:0000256" key="4">
    <source>
        <dbReference type="ARBA" id="ARBA00033751"/>
    </source>
</evidence>
<dbReference type="InterPro" id="IPR036866">
    <property type="entry name" value="RibonucZ/Hydroxyglut_hydro"/>
</dbReference>
<dbReference type="AlphaFoldDB" id="A0A1W2D5Z7"/>
<proteinExistence type="inferred from homology"/>
<sequence length="605" mass="67183">MSPKTKLLPNRVIYLIILTVFAFLWGGFQQCHAKDVPLFYRGDFDNYKTTAPNGAIVHKDYADFLFSGDYHGAKVIEVTKGVWTITGYSISNFTFIETETGLVALDTGNNIGSGREALKMIRKYSSKPIIAVIYSHHHYTGGTTEYLKEAAGEIKVIGHPALDDNLQSTVGALGPMQFRRIGIQFGFYLPKEGEDAALVPQEPLFDDPKLNLSGHVPVNTPVKDGQSINIDGMDFTFYHAASDTRDSLVIHVPKLDMVLHNAAVTPVAFPLYTLRGTFYRDPVEMISSVDKIRELDPQYLIGCHGLPTLNKNETRDLTLAHRDYISFVYNQSIRALNKGMTPEEIVNTIRLPEHLVNHKSLIPAYIDYEYAFRAQYRGLVGWYAEDPADLHPPTTQELGQVFIELAGGMDKVVTKAQEAFDQKKYNLTAKLLSYVLAVDPEYLTAKKLKAQALRSMAQATVSGIQTRNYLLTNALHLEGKLDITKPPKHSLFAKPSLDGVMKKAAGSYVKLLETKIDPVKSADVQGIVLIAFHDMDVKWAVHVRRGVAEVSSNIPKAVDGTLSMTRKTWAEIQMGITDFDRAISEGAIKIEGDKEKVSAVLNSFG</sequence>
<accession>A0A1W2D5Z7</accession>
<dbReference type="CDD" id="cd07710">
    <property type="entry name" value="arylsulfatase_Sdsa1-like_MBL-fold"/>
    <property type="match status" value="1"/>
</dbReference>
<dbReference type="Pfam" id="PF00753">
    <property type="entry name" value="Lactamase_B"/>
    <property type="match status" value="1"/>
</dbReference>
<evidence type="ECO:0000256" key="5">
    <source>
        <dbReference type="SAM" id="Phobius"/>
    </source>
</evidence>
<dbReference type="GO" id="GO:0046872">
    <property type="term" value="F:metal ion binding"/>
    <property type="evidence" value="ECO:0007669"/>
    <property type="project" value="UniProtKB-KW"/>
</dbReference>
<reference evidence="7 8" key="1">
    <citation type="submission" date="2017-04" db="EMBL/GenBank/DDBJ databases">
        <authorList>
            <person name="Afonso C.L."/>
            <person name="Miller P.J."/>
            <person name="Scott M.A."/>
            <person name="Spackman E."/>
            <person name="Goraichik I."/>
            <person name="Dimitrov K.M."/>
            <person name="Suarez D.L."/>
            <person name="Swayne D.E."/>
        </authorList>
    </citation>
    <scope>NUCLEOTIDE SEQUENCE [LARGE SCALE GENOMIC DNA]</scope>
    <source>
        <strain evidence="7 8">DSM 3385</strain>
    </source>
</reference>
<dbReference type="SMART" id="SM00849">
    <property type="entry name" value="Lactamase_B"/>
    <property type="match status" value="1"/>
</dbReference>
<keyword evidence="5" id="KW-0472">Membrane</keyword>
<dbReference type="Pfam" id="PF14864">
    <property type="entry name" value="Alkyl_sulf_C"/>
    <property type="match status" value="1"/>
</dbReference>
<dbReference type="RefSeq" id="WP_084070055.1">
    <property type="nucleotide sequence ID" value="NZ_FWXY01000015.1"/>
</dbReference>
<evidence type="ECO:0000313" key="8">
    <source>
        <dbReference type="Proteomes" id="UP000192418"/>
    </source>
</evidence>
<dbReference type="EMBL" id="FWXY01000015">
    <property type="protein sequence ID" value="SMC92584.1"/>
    <property type="molecule type" value="Genomic_DNA"/>
</dbReference>
<evidence type="ECO:0000256" key="3">
    <source>
        <dbReference type="ARBA" id="ARBA00022833"/>
    </source>
</evidence>
<dbReference type="GO" id="GO:0018741">
    <property type="term" value="F:linear primary-alkylsulfatase activity"/>
    <property type="evidence" value="ECO:0007669"/>
    <property type="project" value="InterPro"/>
</dbReference>
<evidence type="ECO:0000256" key="2">
    <source>
        <dbReference type="ARBA" id="ARBA00022801"/>
    </source>
</evidence>
<dbReference type="SUPFAM" id="SSF55718">
    <property type="entry name" value="SCP-like"/>
    <property type="match status" value="1"/>
</dbReference>
<evidence type="ECO:0000313" key="7">
    <source>
        <dbReference type="EMBL" id="SMC92584.1"/>
    </source>
</evidence>
<dbReference type="Pfam" id="PF14863">
    <property type="entry name" value="Alkyl_sulf_dimr"/>
    <property type="match status" value="1"/>
</dbReference>
<organism evidence="7 8">
    <name type="scientific">Desulfocicer vacuolatum DSM 3385</name>
    <dbReference type="NCBI Taxonomy" id="1121400"/>
    <lineage>
        <taxon>Bacteria</taxon>
        <taxon>Pseudomonadati</taxon>
        <taxon>Thermodesulfobacteriota</taxon>
        <taxon>Desulfobacteria</taxon>
        <taxon>Desulfobacterales</taxon>
        <taxon>Desulfobacteraceae</taxon>
        <taxon>Desulfocicer</taxon>
    </lineage>
</organism>
<dbReference type="InterPro" id="IPR001279">
    <property type="entry name" value="Metallo-B-lactamas"/>
</dbReference>
<evidence type="ECO:0000256" key="1">
    <source>
        <dbReference type="ARBA" id="ARBA00022723"/>
    </source>
</evidence>
<keyword evidence="3" id="KW-0862">Zinc</keyword>
<dbReference type="InterPro" id="IPR038536">
    <property type="entry name" value="Alkyl/aryl-sulf_dimr_sf"/>
</dbReference>
<dbReference type="SUPFAM" id="SSF56281">
    <property type="entry name" value="Metallo-hydrolase/oxidoreductase"/>
    <property type="match status" value="1"/>
</dbReference>
<keyword evidence="2" id="KW-0378">Hydrolase</keyword>
<protein>
    <submittedName>
        <fullName evidence="7">Alkyl sulfatase BDS1, metallo-beta-lactamase superfamily</fullName>
    </submittedName>
</protein>
<dbReference type="Proteomes" id="UP000192418">
    <property type="component" value="Unassembled WGS sequence"/>
</dbReference>
<keyword evidence="8" id="KW-1185">Reference proteome</keyword>
<dbReference type="InterPro" id="IPR036527">
    <property type="entry name" value="SCP2_sterol-bd_dom_sf"/>
</dbReference>
<dbReference type="PANTHER" id="PTHR43223:SF2">
    <property type="entry name" value="METALLO-BETA-LACTAMASE DOMAIN-CONTAINING PROTEIN"/>
    <property type="match status" value="1"/>
</dbReference>
<dbReference type="Gene3D" id="3.60.15.30">
    <property type="entry name" value="Metallo-beta-lactamase domain"/>
    <property type="match status" value="1"/>
</dbReference>
<dbReference type="Gene3D" id="1.25.40.880">
    <property type="entry name" value="Alkyl sulfatase, dimerisation domain"/>
    <property type="match status" value="1"/>
</dbReference>
<dbReference type="GO" id="GO:0046983">
    <property type="term" value="F:protein dimerization activity"/>
    <property type="evidence" value="ECO:0007669"/>
    <property type="project" value="InterPro"/>
</dbReference>
<keyword evidence="5" id="KW-0812">Transmembrane</keyword>
<dbReference type="Gene3D" id="3.30.1050.10">
    <property type="entry name" value="SCP2 sterol-binding domain"/>
    <property type="match status" value="1"/>
</dbReference>
<gene>
    <name evidence="7" type="ORF">SAMN02746065_11580</name>
</gene>
<dbReference type="OrthoDB" id="9815874at2"/>
<dbReference type="InterPro" id="IPR029229">
    <property type="entry name" value="Alkyl_sulf_C"/>
</dbReference>
<dbReference type="GO" id="GO:0018909">
    <property type="term" value="P:dodecyl sulfate metabolic process"/>
    <property type="evidence" value="ECO:0007669"/>
    <property type="project" value="InterPro"/>
</dbReference>
<dbReference type="InterPro" id="IPR029228">
    <property type="entry name" value="Alkyl_sulf_dimr"/>
</dbReference>
<keyword evidence="5" id="KW-1133">Transmembrane helix</keyword>
<dbReference type="InterPro" id="IPR052195">
    <property type="entry name" value="Bact_Alkyl/Aryl-Sulfatase"/>
</dbReference>
<dbReference type="PANTHER" id="PTHR43223">
    <property type="entry name" value="ALKYL/ARYL-SULFATASE"/>
    <property type="match status" value="1"/>
</dbReference>
<feature type="transmembrane region" description="Helical" evidence="5">
    <location>
        <begin position="12"/>
        <end position="28"/>
    </location>
</feature>
<keyword evidence="1" id="KW-0479">Metal-binding</keyword>
<name>A0A1W2D5Z7_9BACT</name>